<feature type="region of interest" description="Disordered" evidence="1">
    <location>
        <begin position="200"/>
        <end position="238"/>
    </location>
</feature>
<accession>A0ABR3FFS9</accession>
<dbReference type="EMBL" id="JBAHYK010000426">
    <property type="protein sequence ID" value="KAL0574146.1"/>
    <property type="molecule type" value="Genomic_DNA"/>
</dbReference>
<feature type="domain" description="DUF7918" evidence="2">
    <location>
        <begin position="11"/>
        <end position="204"/>
    </location>
</feature>
<organism evidence="3 4">
    <name type="scientific">Marasmius crinis-equi</name>
    <dbReference type="NCBI Taxonomy" id="585013"/>
    <lineage>
        <taxon>Eukaryota</taxon>
        <taxon>Fungi</taxon>
        <taxon>Dikarya</taxon>
        <taxon>Basidiomycota</taxon>
        <taxon>Agaricomycotina</taxon>
        <taxon>Agaricomycetes</taxon>
        <taxon>Agaricomycetidae</taxon>
        <taxon>Agaricales</taxon>
        <taxon>Marasmiineae</taxon>
        <taxon>Marasmiaceae</taxon>
        <taxon>Marasmius</taxon>
    </lineage>
</organism>
<evidence type="ECO:0000313" key="3">
    <source>
        <dbReference type="EMBL" id="KAL0574146.1"/>
    </source>
</evidence>
<dbReference type="PANTHER" id="PTHR36223:SF1">
    <property type="entry name" value="TRANSCRIPTION ELONGATION FACTOR EAF N-TERMINAL DOMAIN-CONTAINING PROTEIN"/>
    <property type="match status" value="1"/>
</dbReference>
<dbReference type="Proteomes" id="UP001465976">
    <property type="component" value="Unassembled WGS sequence"/>
</dbReference>
<evidence type="ECO:0000259" key="2">
    <source>
        <dbReference type="Pfam" id="PF25534"/>
    </source>
</evidence>
<evidence type="ECO:0000313" key="4">
    <source>
        <dbReference type="Proteomes" id="UP001465976"/>
    </source>
</evidence>
<dbReference type="InterPro" id="IPR057678">
    <property type="entry name" value="DUF7918"/>
</dbReference>
<gene>
    <name evidence="3" type="ORF">V5O48_007809</name>
</gene>
<keyword evidence="4" id="KW-1185">Reference proteome</keyword>
<dbReference type="Pfam" id="PF25534">
    <property type="entry name" value="DUF7918"/>
    <property type="match status" value="1"/>
</dbReference>
<name>A0ABR3FFS9_9AGAR</name>
<comment type="caution">
    <text evidence="3">The sequence shown here is derived from an EMBL/GenBank/DDBJ whole genome shotgun (WGS) entry which is preliminary data.</text>
</comment>
<protein>
    <recommendedName>
        <fullName evidence="2">DUF7918 domain-containing protein</fullName>
    </recommendedName>
</protein>
<evidence type="ECO:0000256" key="1">
    <source>
        <dbReference type="SAM" id="MobiDB-lite"/>
    </source>
</evidence>
<sequence>MLTFSEYSAWVSIEGAPAEEFGVEVSEEQNKVTCWIPSEEGKNFELVIKDNKLHEPTAASFYVDGHKCSRKPFYGKKLDTLRKNGIRTGAQAVRPFTFSRLKTTDEDSLSCSASPEIGEIRIEVHQASVRTLRSQPKGNFRDTPAQVMVNERSKKAVDHQTTFGQAINTRRTNFVDINTFGLPKAIFCFKYRPLGMLQANGIAPPPQRKNGEPSGQVKPDPDDVIEIHDDGESESEELERLRKRVRLLEGRQGERGSKRVKLEVKHEPVVGEVIDLSDL</sequence>
<proteinExistence type="predicted"/>
<reference evidence="3 4" key="1">
    <citation type="submission" date="2024-02" db="EMBL/GenBank/DDBJ databases">
        <title>A draft genome for the cacao thread blight pathogen Marasmius crinis-equi.</title>
        <authorList>
            <person name="Cohen S.P."/>
            <person name="Baruah I.K."/>
            <person name="Amoako-Attah I."/>
            <person name="Bukari Y."/>
            <person name="Meinhardt L.W."/>
            <person name="Bailey B.A."/>
        </authorList>
    </citation>
    <scope>NUCLEOTIDE SEQUENCE [LARGE SCALE GENOMIC DNA]</scope>
    <source>
        <strain evidence="3 4">GH-76</strain>
    </source>
</reference>
<feature type="compositionally biased region" description="Basic and acidic residues" evidence="1">
    <location>
        <begin position="219"/>
        <end position="230"/>
    </location>
</feature>
<dbReference type="PANTHER" id="PTHR36223">
    <property type="entry name" value="BETA-LACTAMASE-TYPE TRANSPEPTIDASE FOLD DOMAIN CONTAINING PROTEIN"/>
    <property type="match status" value="1"/>
</dbReference>